<keyword evidence="3" id="KW-1185">Reference proteome</keyword>
<feature type="signal peptide" evidence="1">
    <location>
        <begin position="1"/>
        <end position="20"/>
    </location>
</feature>
<protein>
    <recommendedName>
        <fullName evidence="4">Tail fiber domain-containing protein</fullName>
    </recommendedName>
</protein>
<evidence type="ECO:0000256" key="1">
    <source>
        <dbReference type="SAM" id="SignalP"/>
    </source>
</evidence>
<accession>A0A7J5AED9</accession>
<evidence type="ECO:0008006" key="4">
    <source>
        <dbReference type="Google" id="ProtNLM"/>
    </source>
</evidence>
<feature type="chain" id="PRO_5029484759" description="Tail fiber domain-containing protein" evidence="1">
    <location>
        <begin position="21"/>
        <end position="329"/>
    </location>
</feature>
<proteinExistence type="predicted"/>
<dbReference type="OrthoDB" id="9808753at2"/>
<keyword evidence="1" id="KW-0732">Signal</keyword>
<dbReference type="AlphaFoldDB" id="A0A7J5AED9"/>
<name>A0A7J5AED9_9FLAO</name>
<sequence>MIKKITLTGLLLFGISIAQAQHVIGTVRGIDIKADTDADPTYYEGIRFYAANKKMAAFYPGYNRFYVPTHFSDRVNFNESAVFYKKTNIYSDFEVSGNGKFSKIGIGITPTEGIHIKNKNVRVDGGEYQSWGPIILHPDVDNNGDDIISFRNSANSEMAKIHDGVLTINTGVFNQRITSDNVQFQQGTLGSVSYNQTTGRLNLGHGTNEKISFINGSNNEMASLENGVLTLDRVVLNVGSFPDYVFSKDYKLMPLKEVATYIKENKHLPNMPSEAEVLANGMDIKQVNTVLVEKVEELTLHTIAQEEKIEKLLKELTAIKEAIKSTKNK</sequence>
<evidence type="ECO:0000313" key="3">
    <source>
        <dbReference type="Proteomes" id="UP000467305"/>
    </source>
</evidence>
<comment type="caution">
    <text evidence="2">The sequence shown here is derived from an EMBL/GenBank/DDBJ whole genome shotgun (WGS) entry which is preliminary data.</text>
</comment>
<organism evidence="2 3">
    <name type="scientific">Tenacibaculum aiptasiae</name>
    <dbReference type="NCBI Taxonomy" id="426481"/>
    <lineage>
        <taxon>Bacteria</taxon>
        <taxon>Pseudomonadati</taxon>
        <taxon>Bacteroidota</taxon>
        <taxon>Flavobacteriia</taxon>
        <taxon>Flavobacteriales</taxon>
        <taxon>Flavobacteriaceae</taxon>
        <taxon>Tenacibaculum</taxon>
    </lineage>
</organism>
<dbReference type="EMBL" id="WAAU01000024">
    <property type="protein sequence ID" value="KAB1155409.1"/>
    <property type="molecule type" value="Genomic_DNA"/>
</dbReference>
<dbReference type="Proteomes" id="UP000467305">
    <property type="component" value="Unassembled WGS sequence"/>
</dbReference>
<reference evidence="2 3" key="1">
    <citation type="submission" date="2019-09" db="EMBL/GenBank/DDBJ databases">
        <authorList>
            <person name="Cao W.R."/>
        </authorList>
    </citation>
    <scope>NUCLEOTIDE SEQUENCE [LARGE SCALE GENOMIC DNA]</scope>
    <source>
        <strain evidence="3">a4</strain>
    </source>
</reference>
<evidence type="ECO:0000313" key="2">
    <source>
        <dbReference type="EMBL" id="KAB1155409.1"/>
    </source>
</evidence>
<gene>
    <name evidence="2" type="ORF">F7018_13125</name>
</gene>
<dbReference type="RefSeq" id="WP_150900518.1">
    <property type="nucleotide sequence ID" value="NZ_WAAU01000024.1"/>
</dbReference>